<organism evidence="8 9">
    <name type="scientific">Sesamum angolense</name>
    <dbReference type="NCBI Taxonomy" id="2727404"/>
    <lineage>
        <taxon>Eukaryota</taxon>
        <taxon>Viridiplantae</taxon>
        <taxon>Streptophyta</taxon>
        <taxon>Embryophyta</taxon>
        <taxon>Tracheophyta</taxon>
        <taxon>Spermatophyta</taxon>
        <taxon>Magnoliopsida</taxon>
        <taxon>eudicotyledons</taxon>
        <taxon>Gunneridae</taxon>
        <taxon>Pentapetalae</taxon>
        <taxon>asterids</taxon>
        <taxon>lamiids</taxon>
        <taxon>Lamiales</taxon>
        <taxon>Pedaliaceae</taxon>
        <taxon>Sesamum</taxon>
    </lineage>
</organism>
<evidence type="ECO:0000259" key="6">
    <source>
        <dbReference type="PROSITE" id="PS50016"/>
    </source>
</evidence>
<dbReference type="GO" id="GO:0008270">
    <property type="term" value="F:zinc ion binding"/>
    <property type="evidence" value="ECO:0007669"/>
    <property type="project" value="UniProtKB-KW"/>
</dbReference>
<name>A0AAE1W564_9LAMI</name>
<dbReference type="SMART" id="SM00249">
    <property type="entry name" value="PHD"/>
    <property type="match status" value="1"/>
</dbReference>
<keyword evidence="2 4" id="KW-0863">Zinc-finger</keyword>
<dbReference type="EMBL" id="JACGWL010000015">
    <property type="protein sequence ID" value="KAK4386937.1"/>
    <property type="molecule type" value="Genomic_DNA"/>
</dbReference>
<dbReference type="InterPro" id="IPR011011">
    <property type="entry name" value="Znf_FYVE_PHD"/>
</dbReference>
<dbReference type="InterPro" id="IPR001965">
    <property type="entry name" value="Znf_PHD"/>
</dbReference>
<dbReference type="PROSITE" id="PS01359">
    <property type="entry name" value="ZF_PHD_1"/>
    <property type="match status" value="1"/>
</dbReference>
<accession>A0AAE1W564</accession>
<feature type="domain" description="BAH" evidence="7">
    <location>
        <begin position="703"/>
        <end position="830"/>
    </location>
</feature>
<evidence type="ECO:0000313" key="8">
    <source>
        <dbReference type="EMBL" id="KAK4386937.1"/>
    </source>
</evidence>
<dbReference type="Proteomes" id="UP001289374">
    <property type="component" value="Unassembled WGS sequence"/>
</dbReference>
<dbReference type="PANTHER" id="PTHR47527:SF3">
    <property type="entry name" value="RING_FYVE_PHD ZINC FINGER SUPERFAMILY PROTEIN"/>
    <property type="match status" value="1"/>
</dbReference>
<dbReference type="InterPro" id="IPR001025">
    <property type="entry name" value="BAH_dom"/>
</dbReference>
<dbReference type="Gene3D" id="2.30.30.490">
    <property type="match status" value="1"/>
</dbReference>
<evidence type="ECO:0000256" key="1">
    <source>
        <dbReference type="ARBA" id="ARBA00022723"/>
    </source>
</evidence>
<keyword evidence="3" id="KW-0862">Zinc</keyword>
<dbReference type="CDD" id="cd15489">
    <property type="entry name" value="PHD_SF"/>
    <property type="match status" value="1"/>
</dbReference>
<protein>
    <submittedName>
        <fullName evidence="8">PHD finger protein</fullName>
    </submittedName>
</protein>
<evidence type="ECO:0000256" key="4">
    <source>
        <dbReference type="PROSITE-ProRule" id="PRU00146"/>
    </source>
</evidence>
<dbReference type="Pfam" id="PF25073">
    <property type="entry name" value="DUF7797"/>
    <property type="match status" value="1"/>
</dbReference>
<dbReference type="InterPro" id="IPR056699">
    <property type="entry name" value="DUF7797"/>
</dbReference>
<keyword evidence="1" id="KW-0479">Metal-binding</keyword>
<dbReference type="AlphaFoldDB" id="A0AAE1W564"/>
<dbReference type="PROSITE" id="PS50016">
    <property type="entry name" value="ZF_PHD_2"/>
    <property type="match status" value="1"/>
</dbReference>
<dbReference type="Pfam" id="PF00628">
    <property type="entry name" value="PHD"/>
    <property type="match status" value="1"/>
</dbReference>
<gene>
    <name evidence="8" type="ORF">Sango_2564300</name>
</gene>
<dbReference type="SUPFAM" id="SSF57903">
    <property type="entry name" value="FYVE/PHD zinc finger"/>
    <property type="match status" value="1"/>
</dbReference>
<evidence type="ECO:0000256" key="5">
    <source>
        <dbReference type="SAM" id="MobiDB-lite"/>
    </source>
</evidence>
<feature type="domain" description="PHD-type" evidence="6">
    <location>
        <begin position="372"/>
        <end position="424"/>
    </location>
</feature>
<evidence type="ECO:0000256" key="2">
    <source>
        <dbReference type="ARBA" id="ARBA00022771"/>
    </source>
</evidence>
<sequence>MESTLLIGSVEAGSEAQKRRSIDDCYVLKEASNKRIKAGVDGDVRRVAEMVLVLAAMGKMRGGRAPADAEKELMAEARNRLVKVCEGFAPKDVFPRDAFGGVIEDLGLRVMKEQRLGFRPPKMSIAQKLLVSKRKMEKAEDFSLPSTPYSSQRPQGNSGKTVESHSVLHQVRTSQSDKSGHMPTSSGNFQSASPSVRSTTVNSTSLPYQLPTNDVRPVVSNALPLGHLGSAALPRVDRPNPRSDGRSNGLLHASQLQANYSVNSSVRTPTWSMRPPSVSSATIGLDNKVPANISLKVEGTGDVKSGLASQMMSPTVISPKTAGLPPRGSNHMQASIGNIHADVGKIVQKLLQPKVSDQRTWIPPSRDYMNKALTCQMCMSSITEIGSVLICDGCEKGYHLKCLQTTNQKGVPRGEWHCGKCLSLSNGKPLPPKYGRVMRNMNTSKLFPNSAVVPSTSSQNIGASEEKFGQLKVTVNGNTSMQNVPTGAVENNFSHQISGSKREDAKGMQQSDIISGRGETNDKVSSGRCPNNMMKASSSACVPSVNSIPDEICNDKNVELKPNLPAMIEMVPDKSGKSVTLLNAPDDNLRMQNGEANTLQQSLEIDVMVRDSQESHGDENLNHKPNLLKEGEAVRGNSSEIVSSSGFTNQGVSPSDGLHAVNWVGGPVQVSPSDGLHAVNWVGGPVQVLDEKIYYTSCSINGHVYKVMDHVLIRFDNDKLIPSKLQAMWEDNHSSKKWVTVKRCYFPGDLPEAVGRPCLLESSEVYESTCDRTVMAGLIQSPCQVLPAKKFAEETEKRSCSGAQQGDLLPPLYLCKCVYCFKHSFLLPSSQFVL</sequence>
<dbReference type="GO" id="GO:0003682">
    <property type="term" value="F:chromatin binding"/>
    <property type="evidence" value="ECO:0007669"/>
    <property type="project" value="InterPro"/>
</dbReference>
<dbReference type="InterPro" id="IPR019786">
    <property type="entry name" value="Zinc_finger_PHD-type_CS"/>
</dbReference>
<keyword evidence="9" id="KW-1185">Reference proteome</keyword>
<comment type="caution">
    <text evidence="8">The sequence shown here is derived from an EMBL/GenBank/DDBJ whole genome shotgun (WGS) entry which is preliminary data.</text>
</comment>
<reference evidence="8" key="1">
    <citation type="submission" date="2020-06" db="EMBL/GenBank/DDBJ databases">
        <authorList>
            <person name="Li T."/>
            <person name="Hu X."/>
            <person name="Zhang T."/>
            <person name="Song X."/>
            <person name="Zhang H."/>
            <person name="Dai N."/>
            <person name="Sheng W."/>
            <person name="Hou X."/>
            <person name="Wei L."/>
        </authorList>
    </citation>
    <scope>NUCLEOTIDE SEQUENCE</scope>
    <source>
        <strain evidence="8">K16</strain>
        <tissue evidence="8">Leaf</tissue>
    </source>
</reference>
<dbReference type="PROSITE" id="PS51038">
    <property type="entry name" value="BAH"/>
    <property type="match status" value="1"/>
</dbReference>
<feature type="region of interest" description="Disordered" evidence="5">
    <location>
        <begin position="140"/>
        <end position="208"/>
    </location>
</feature>
<evidence type="ECO:0000256" key="3">
    <source>
        <dbReference type="ARBA" id="ARBA00022833"/>
    </source>
</evidence>
<evidence type="ECO:0000259" key="7">
    <source>
        <dbReference type="PROSITE" id="PS51038"/>
    </source>
</evidence>
<reference evidence="8" key="2">
    <citation type="journal article" date="2024" name="Plant">
        <title>Genomic evolution and insights into agronomic trait innovations of Sesamum species.</title>
        <authorList>
            <person name="Miao H."/>
            <person name="Wang L."/>
            <person name="Qu L."/>
            <person name="Liu H."/>
            <person name="Sun Y."/>
            <person name="Le M."/>
            <person name="Wang Q."/>
            <person name="Wei S."/>
            <person name="Zheng Y."/>
            <person name="Lin W."/>
            <person name="Duan Y."/>
            <person name="Cao H."/>
            <person name="Xiong S."/>
            <person name="Wang X."/>
            <person name="Wei L."/>
            <person name="Li C."/>
            <person name="Ma Q."/>
            <person name="Ju M."/>
            <person name="Zhao R."/>
            <person name="Li G."/>
            <person name="Mu C."/>
            <person name="Tian Q."/>
            <person name="Mei H."/>
            <person name="Zhang T."/>
            <person name="Gao T."/>
            <person name="Zhang H."/>
        </authorList>
    </citation>
    <scope>NUCLEOTIDE SEQUENCE</scope>
    <source>
        <strain evidence="8">K16</strain>
    </source>
</reference>
<dbReference type="PANTHER" id="PTHR47527">
    <property type="entry name" value="RING/FYVE/PHD ZINC FINGER SUPERFAMILY PROTEIN"/>
    <property type="match status" value="1"/>
</dbReference>
<dbReference type="InterPro" id="IPR013083">
    <property type="entry name" value="Znf_RING/FYVE/PHD"/>
</dbReference>
<feature type="compositionally biased region" description="Polar residues" evidence="5">
    <location>
        <begin position="144"/>
        <end position="161"/>
    </location>
</feature>
<proteinExistence type="predicted"/>
<dbReference type="InterPro" id="IPR019787">
    <property type="entry name" value="Znf_PHD-finger"/>
</dbReference>
<dbReference type="Gene3D" id="3.30.40.10">
    <property type="entry name" value="Zinc/RING finger domain, C3HC4 (zinc finger)"/>
    <property type="match status" value="1"/>
</dbReference>
<evidence type="ECO:0000313" key="9">
    <source>
        <dbReference type="Proteomes" id="UP001289374"/>
    </source>
</evidence>
<feature type="compositionally biased region" description="Polar residues" evidence="5">
    <location>
        <begin position="171"/>
        <end position="208"/>
    </location>
</feature>
<dbReference type="InterPro" id="IPR043151">
    <property type="entry name" value="BAH_sf"/>
</dbReference>